<feature type="domain" description="Fe2OG dioxygenase" evidence="6">
    <location>
        <begin position="218"/>
        <end position="318"/>
    </location>
</feature>
<name>A0AAW1M9V6_SAPOF</name>
<dbReference type="PANTHER" id="PTHR10209:SF751">
    <property type="entry name" value="OS06G0255100 PROTEIN"/>
    <property type="match status" value="1"/>
</dbReference>
<evidence type="ECO:0000313" key="8">
    <source>
        <dbReference type="Proteomes" id="UP001443914"/>
    </source>
</evidence>
<dbReference type="Pfam" id="PF03171">
    <property type="entry name" value="2OG-FeII_Oxy"/>
    <property type="match status" value="1"/>
</dbReference>
<dbReference type="GO" id="GO:0046872">
    <property type="term" value="F:metal ion binding"/>
    <property type="evidence" value="ECO:0007669"/>
    <property type="project" value="UniProtKB-KW"/>
</dbReference>
<dbReference type="InterPro" id="IPR044861">
    <property type="entry name" value="IPNS-like_FE2OG_OXY"/>
</dbReference>
<dbReference type="Pfam" id="PF14226">
    <property type="entry name" value="DIOX_N"/>
    <property type="match status" value="1"/>
</dbReference>
<dbReference type="PANTHER" id="PTHR10209">
    <property type="entry name" value="OXIDOREDUCTASE, 2OG-FE II OXYGENASE FAMILY PROTEIN"/>
    <property type="match status" value="1"/>
</dbReference>
<keyword evidence="4 5" id="KW-0408">Iron</keyword>
<reference evidence="7" key="1">
    <citation type="submission" date="2024-03" db="EMBL/GenBank/DDBJ databases">
        <title>WGS assembly of Saponaria officinalis var. Norfolk2.</title>
        <authorList>
            <person name="Jenkins J."/>
            <person name="Shu S."/>
            <person name="Grimwood J."/>
            <person name="Barry K."/>
            <person name="Goodstein D."/>
            <person name="Schmutz J."/>
            <person name="Leebens-Mack J."/>
            <person name="Osbourn A."/>
        </authorList>
    </citation>
    <scope>NUCLEOTIDE SEQUENCE [LARGE SCALE GENOMIC DNA]</scope>
    <source>
        <strain evidence="7">JIC</strain>
    </source>
</reference>
<evidence type="ECO:0000256" key="4">
    <source>
        <dbReference type="ARBA" id="ARBA00023004"/>
    </source>
</evidence>
<dbReference type="Proteomes" id="UP001443914">
    <property type="component" value="Unassembled WGS sequence"/>
</dbReference>
<evidence type="ECO:0000256" key="1">
    <source>
        <dbReference type="ARBA" id="ARBA00008056"/>
    </source>
</evidence>
<dbReference type="EMBL" id="JBDFQZ010000003">
    <property type="protein sequence ID" value="KAK9742871.1"/>
    <property type="molecule type" value="Genomic_DNA"/>
</dbReference>
<gene>
    <name evidence="7" type="ORF">RND81_03G202200</name>
</gene>
<sequence length="368" mass="41648">MEHEDNGNEQPTSSEYDRHNEAKQFESTKLGVKGLIDSGITQIPRIFHHPTETLFNSSSSENDHNQLIPVIDMSSLRHDELVGRIRDAASKLGFFQMINHGVSDSLLRRLVDAVRAVHEITAEEKMRYYRRDIVDVGTGFGFYSNHDLFHSKAASWRDTISVRLGPTPVVPDDIPAVCRNEVMEWEKEVKRLGERLIGLLSEGLGLHTDRLKGVSYLGRIAMVGHYYPYCPEPNKTVGLSSHTDLGMLTILLQDQVGGLQVKHDNTWINLKPVDGALVINIGDLFQVLSNDKYKSGEHRVYANPWQKPRVSIGTFFGPGNSDDMYGPLEELITPENPVLYKELKFSDLFNKFLTRESNSKSMANHFRL</sequence>
<dbReference type="GO" id="GO:0051213">
    <property type="term" value="F:dioxygenase activity"/>
    <property type="evidence" value="ECO:0007669"/>
    <property type="project" value="UniProtKB-ARBA"/>
</dbReference>
<accession>A0AAW1M9V6</accession>
<proteinExistence type="inferred from homology"/>
<protein>
    <recommendedName>
        <fullName evidence="6">Fe2OG dioxygenase domain-containing protein</fullName>
    </recommendedName>
</protein>
<dbReference type="FunFam" id="2.60.120.330:FF:000005">
    <property type="entry name" value="1-aminocyclopropane-1-carboxylate oxidase homolog 1"/>
    <property type="match status" value="1"/>
</dbReference>
<keyword evidence="8" id="KW-1185">Reference proteome</keyword>
<keyword evidence="2 5" id="KW-0479">Metal-binding</keyword>
<evidence type="ECO:0000256" key="2">
    <source>
        <dbReference type="ARBA" id="ARBA00022723"/>
    </source>
</evidence>
<evidence type="ECO:0000313" key="7">
    <source>
        <dbReference type="EMBL" id="KAK9742871.1"/>
    </source>
</evidence>
<comment type="caution">
    <text evidence="7">The sequence shown here is derived from an EMBL/GenBank/DDBJ whole genome shotgun (WGS) entry which is preliminary data.</text>
</comment>
<dbReference type="InterPro" id="IPR027443">
    <property type="entry name" value="IPNS-like_sf"/>
</dbReference>
<dbReference type="InterPro" id="IPR005123">
    <property type="entry name" value="Oxoglu/Fe-dep_dioxygenase_dom"/>
</dbReference>
<evidence type="ECO:0000256" key="5">
    <source>
        <dbReference type="RuleBase" id="RU003682"/>
    </source>
</evidence>
<dbReference type="InterPro" id="IPR026992">
    <property type="entry name" value="DIOX_N"/>
</dbReference>
<organism evidence="7 8">
    <name type="scientific">Saponaria officinalis</name>
    <name type="common">Common soapwort</name>
    <name type="synonym">Lychnis saponaria</name>
    <dbReference type="NCBI Taxonomy" id="3572"/>
    <lineage>
        <taxon>Eukaryota</taxon>
        <taxon>Viridiplantae</taxon>
        <taxon>Streptophyta</taxon>
        <taxon>Embryophyta</taxon>
        <taxon>Tracheophyta</taxon>
        <taxon>Spermatophyta</taxon>
        <taxon>Magnoliopsida</taxon>
        <taxon>eudicotyledons</taxon>
        <taxon>Gunneridae</taxon>
        <taxon>Pentapetalae</taxon>
        <taxon>Caryophyllales</taxon>
        <taxon>Caryophyllaceae</taxon>
        <taxon>Caryophylleae</taxon>
        <taxon>Saponaria</taxon>
    </lineage>
</organism>
<dbReference type="PROSITE" id="PS51471">
    <property type="entry name" value="FE2OG_OXY"/>
    <property type="match status" value="1"/>
</dbReference>
<dbReference type="SUPFAM" id="SSF51197">
    <property type="entry name" value="Clavaminate synthase-like"/>
    <property type="match status" value="1"/>
</dbReference>
<dbReference type="AlphaFoldDB" id="A0AAW1M9V6"/>
<evidence type="ECO:0000259" key="6">
    <source>
        <dbReference type="PROSITE" id="PS51471"/>
    </source>
</evidence>
<keyword evidence="3 5" id="KW-0560">Oxidoreductase</keyword>
<evidence type="ECO:0000256" key="3">
    <source>
        <dbReference type="ARBA" id="ARBA00023002"/>
    </source>
</evidence>
<comment type="similarity">
    <text evidence="1 5">Belongs to the iron/ascorbate-dependent oxidoreductase family.</text>
</comment>
<dbReference type="Gene3D" id="2.60.120.330">
    <property type="entry name" value="B-lactam Antibiotic, Isopenicillin N Synthase, Chain"/>
    <property type="match status" value="1"/>
</dbReference>